<reference evidence="9 10" key="1">
    <citation type="submission" date="2019-08" db="EMBL/GenBank/DDBJ databases">
        <title>Draft genome sequences of two oriental melons (Cucumis melo L. var makuwa).</title>
        <authorList>
            <person name="Kwon S.-Y."/>
        </authorList>
    </citation>
    <scope>NUCLEOTIDE SEQUENCE [LARGE SCALE GENOMIC DNA]</scope>
    <source>
        <strain evidence="10">cv. Chang Bougi</strain>
        <strain evidence="9">cv. SW 3</strain>
        <tissue evidence="7">Leaf</tissue>
    </source>
</reference>
<dbReference type="PANTHER" id="PTHR22925">
    <property type="entry name" value="GLYCOSYL HYDROLASE 43 FAMILY MEMBER"/>
    <property type="match status" value="1"/>
</dbReference>
<accession>A0A5A7TUM5</accession>
<keyword evidence="4" id="KW-0175">Coiled coil</keyword>
<evidence type="ECO:0000256" key="5">
    <source>
        <dbReference type="SAM" id="MobiDB-lite"/>
    </source>
</evidence>
<dbReference type="InterPro" id="IPR023296">
    <property type="entry name" value="Glyco_hydro_beta-prop_sf"/>
</dbReference>
<keyword evidence="6" id="KW-0812">Transmembrane</keyword>
<keyword evidence="3" id="KW-0326">Glycosidase</keyword>
<evidence type="ECO:0000313" key="9">
    <source>
        <dbReference type="Proteomes" id="UP000321393"/>
    </source>
</evidence>
<dbReference type="Pfam" id="PF04616">
    <property type="entry name" value="Glyco_hydro_43"/>
    <property type="match status" value="1"/>
</dbReference>
<evidence type="ECO:0000313" key="10">
    <source>
        <dbReference type="Proteomes" id="UP000321947"/>
    </source>
</evidence>
<feature type="region of interest" description="Disordered" evidence="5">
    <location>
        <begin position="1"/>
        <end position="23"/>
    </location>
</feature>
<dbReference type="OrthoDB" id="9970295at2759"/>
<dbReference type="AlphaFoldDB" id="A0A5A7TUM5"/>
<sequence length="749" mass="84724">MGDRRSHHHGGDSSSGEEDGDAKWRAAIDSVTVSSVFISSLTNGVPATSINTTSKFDDDFELNLRAQPPKPYQIKAQKLLDNILETTLELVEHSNSVPCHDDSKSSEGGIRLFKNAPVGVVFDHVDELPRPTKKPKILPGKEINEKSKKFKQQLRSVAVEGEDIITAAKRVCEKSIARLEAKEAAMKAAAKREEERVAKLKKEDSSNHSITLTIFFLSPPVVCSRPAPTSPFSATRPPSSGHARLCSTGVAGIVLFRFELIGAAVLHGKRNLWTFLEIKDERMETRNKFRKSTTLRCDSQSKCLISVVIGSLMVCILLLNLLSTITRKDEMGQGIQIRTSHHLHLRELQEVEEENIQIPAPHKRPRRVPKRRPKRTTPLIDEFLDEDSQLRQKFFPDHKTSIDPMIMGNDSMFYYPGRVWLDTGGNPIQAHGGGVIFDERSKTYYWYGEYKDGPTYHAHEKGAARVDIIGVGCYSSKDLWTWKNEGIVLAAEETDETHDLHKSNVLERPKVIYNSRTGKYVMWMHIDNVNYTKASVGVAISDYPNGPFHYLHSKRPHGFDSRDMTIFKDDNGTAYLIYSSEGNSELHIGPLSEDYLNVTNVARRILIGQHREAPALFKHQGTYYMITSGCTGWAPNEALAHAAESIMGPWETIGNPCIGENKMFRLATFLSQSTFVIPLSSSYPNLFIFMADRWNPADLRDSRYVWLPLMVGGLVDQPLDYNFRFPLWSRVSIYWHRKWRLPQGWNSLK</sequence>
<dbReference type="Proteomes" id="UP000321393">
    <property type="component" value="Unassembled WGS sequence"/>
</dbReference>
<evidence type="ECO:0000256" key="1">
    <source>
        <dbReference type="ARBA" id="ARBA00009865"/>
    </source>
</evidence>
<dbReference type="Gene3D" id="2.115.10.20">
    <property type="entry name" value="Glycosyl hydrolase domain, family 43"/>
    <property type="match status" value="1"/>
</dbReference>
<keyword evidence="6" id="KW-1133">Transmembrane helix</keyword>
<evidence type="ECO:0000256" key="6">
    <source>
        <dbReference type="SAM" id="Phobius"/>
    </source>
</evidence>
<dbReference type="Proteomes" id="UP000321947">
    <property type="component" value="Unassembled WGS sequence"/>
</dbReference>
<evidence type="ECO:0000313" key="7">
    <source>
        <dbReference type="EMBL" id="KAA0045836.1"/>
    </source>
</evidence>
<dbReference type="InterPro" id="IPR006710">
    <property type="entry name" value="Glyco_hydro_43"/>
</dbReference>
<feature type="transmembrane region" description="Helical" evidence="6">
    <location>
        <begin position="304"/>
        <end position="322"/>
    </location>
</feature>
<proteinExistence type="inferred from homology"/>
<evidence type="ECO:0000256" key="4">
    <source>
        <dbReference type="SAM" id="Coils"/>
    </source>
</evidence>
<evidence type="ECO:0000256" key="2">
    <source>
        <dbReference type="ARBA" id="ARBA00022801"/>
    </source>
</evidence>
<evidence type="ECO:0000313" key="8">
    <source>
        <dbReference type="EMBL" id="TYJ99447.1"/>
    </source>
</evidence>
<evidence type="ECO:0000256" key="3">
    <source>
        <dbReference type="ARBA" id="ARBA00023295"/>
    </source>
</evidence>
<dbReference type="CDD" id="cd18825">
    <property type="entry name" value="GH43_CtGH43-like"/>
    <property type="match status" value="1"/>
</dbReference>
<dbReference type="EMBL" id="SSTD01017674">
    <property type="protein sequence ID" value="TYJ99447.1"/>
    <property type="molecule type" value="Genomic_DNA"/>
</dbReference>
<dbReference type="GO" id="GO:0004553">
    <property type="term" value="F:hydrolase activity, hydrolyzing O-glycosyl compounds"/>
    <property type="evidence" value="ECO:0007669"/>
    <property type="project" value="InterPro"/>
</dbReference>
<gene>
    <name evidence="8" type="ORF">E5676_scaffold123G00070</name>
    <name evidence="7" type="ORF">E6C27_scaffold243G003650</name>
</gene>
<keyword evidence="6" id="KW-0472">Membrane</keyword>
<organism evidence="7 9">
    <name type="scientific">Cucumis melo var. makuwa</name>
    <name type="common">Oriental melon</name>
    <dbReference type="NCBI Taxonomy" id="1194695"/>
    <lineage>
        <taxon>Eukaryota</taxon>
        <taxon>Viridiplantae</taxon>
        <taxon>Streptophyta</taxon>
        <taxon>Embryophyta</taxon>
        <taxon>Tracheophyta</taxon>
        <taxon>Spermatophyta</taxon>
        <taxon>Magnoliopsida</taxon>
        <taxon>eudicotyledons</taxon>
        <taxon>Gunneridae</taxon>
        <taxon>Pentapetalae</taxon>
        <taxon>rosids</taxon>
        <taxon>fabids</taxon>
        <taxon>Cucurbitales</taxon>
        <taxon>Cucurbitaceae</taxon>
        <taxon>Benincaseae</taxon>
        <taxon>Cucumis</taxon>
    </lineage>
</organism>
<dbReference type="PANTHER" id="PTHR22925:SF3">
    <property type="entry name" value="GLYCOSYL HYDROLASE FAMILY PROTEIN 43"/>
    <property type="match status" value="1"/>
</dbReference>
<protein>
    <submittedName>
        <fullName evidence="7">Glycoside hydrolase, family 43</fullName>
    </submittedName>
</protein>
<dbReference type="EMBL" id="SSTE01014401">
    <property type="protein sequence ID" value="KAA0045836.1"/>
    <property type="molecule type" value="Genomic_DNA"/>
</dbReference>
<name>A0A5A7TUM5_CUCMM</name>
<feature type="coiled-coil region" evidence="4">
    <location>
        <begin position="176"/>
        <end position="203"/>
    </location>
</feature>
<keyword evidence="2 7" id="KW-0378">Hydrolase</keyword>
<dbReference type="SUPFAM" id="SSF75005">
    <property type="entry name" value="Arabinanase/levansucrase/invertase"/>
    <property type="match status" value="1"/>
</dbReference>
<comment type="similarity">
    <text evidence="1">Belongs to the glycosyl hydrolase 43 family.</text>
</comment>
<comment type="caution">
    <text evidence="7">The sequence shown here is derived from an EMBL/GenBank/DDBJ whole genome shotgun (WGS) entry which is preliminary data.</text>
</comment>
<dbReference type="STRING" id="1194695.A0A5A7TUM5"/>
<dbReference type="GO" id="GO:0005975">
    <property type="term" value="P:carbohydrate metabolic process"/>
    <property type="evidence" value="ECO:0007669"/>
    <property type="project" value="InterPro"/>
</dbReference>